<keyword evidence="2" id="KW-0547">Nucleotide-binding</keyword>
<dbReference type="PANTHER" id="PTHR42939:SF5">
    <property type="entry name" value="ABC-TYPE TRANSPORTER ATP-BINDING PROTEIN ECSA"/>
    <property type="match status" value="1"/>
</dbReference>
<organism evidence="6 7">
    <name type="scientific">Aerococcus urinae</name>
    <dbReference type="NCBI Taxonomy" id="1376"/>
    <lineage>
        <taxon>Bacteria</taxon>
        <taxon>Bacillati</taxon>
        <taxon>Bacillota</taxon>
        <taxon>Bacilli</taxon>
        <taxon>Lactobacillales</taxon>
        <taxon>Aerococcaceae</taxon>
        <taxon>Aerococcus</taxon>
    </lineage>
</organism>
<dbReference type="Pfam" id="PF00005">
    <property type="entry name" value="ABC_tran"/>
    <property type="match status" value="1"/>
</dbReference>
<gene>
    <name evidence="6" type="ORF">I6G68_03715</name>
    <name evidence="5" type="ORF">ODY43_07685</name>
</gene>
<dbReference type="PROSITE" id="PS50893">
    <property type="entry name" value="ABC_TRANSPORTER_2"/>
    <property type="match status" value="1"/>
</dbReference>
<dbReference type="KEGG" id="aun:AWM73_06320"/>
<dbReference type="PROSITE" id="PS00211">
    <property type="entry name" value="ABC_TRANSPORTER_1"/>
    <property type="match status" value="1"/>
</dbReference>
<evidence type="ECO:0000313" key="7">
    <source>
        <dbReference type="Proteomes" id="UP000594771"/>
    </source>
</evidence>
<dbReference type="RefSeq" id="WP_060778585.1">
    <property type="nucleotide sequence ID" value="NZ_CAJHLF010000007.1"/>
</dbReference>
<name>A0A120I9W1_9LACT</name>
<evidence type="ECO:0000256" key="2">
    <source>
        <dbReference type="ARBA" id="ARBA00022741"/>
    </source>
</evidence>
<dbReference type="PANTHER" id="PTHR42939">
    <property type="entry name" value="ABC TRANSPORTER ATP-BINDING PROTEIN ALBC-RELATED"/>
    <property type="match status" value="1"/>
</dbReference>
<dbReference type="GO" id="GO:0005524">
    <property type="term" value="F:ATP binding"/>
    <property type="evidence" value="ECO:0007669"/>
    <property type="project" value="UniProtKB-KW"/>
</dbReference>
<keyword evidence="3 6" id="KW-0067">ATP-binding</keyword>
<dbReference type="EMBL" id="CP065662">
    <property type="protein sequence ID" value="QPS02175.1"/>
    <property type="molecule type" value="Genomic_DNA"/>
</dbReference>
<dbReference type="OrthoDB" id="9804819at2"/>
<feature type="domain" description="ABC transporter" evidence="4">
    <location>
        <begin position="3"/>
        <end position="233"/>
    </location>
</feature>
<dbReference type="Proteomes" id="UP000594771">
    <property type="component" value="Chromosome"/>
</dbReference>
<dbReference type="Gene3D" id="3.40.50.300">
    <property type="entry name" value="P-loop containing nucleotide triphosphate hydrolases"/>
    <property type="match status" value="1"/>
</dbReference>
<keyword evidence="1" id="KW-0813">Transport</keyword>
<dbReference type="AlphaFoldDB" id="A0A120I9W1"/>
<dbReference type="InterPro" id="IPR051782">
    <property type="entry name" value="ABC_Transporter_VariousFunc"/>
</dbReference>
<dbReference type="SMART" id="SM00382">
    <property type="entry name" value="AAA"/>
    <property type="match status" value="1"/>
</dbReference>
<dbReference type="SUPFAM" id="SSF52540">
    <property type="entry name" value="P-loop containing nucleoside triphosphate hydrolases"/>
    <property type="match status" value="1"/>
</dbReference>
<dbReference type="InterPro" id="IPR017871">
    <property type="entry name" value="ABC_transporter-like_CS"/>
</dbReference>
<dbReference type="InterPro" id="IPR003439">
    <property type="entry name" value="ABC_transporter-like_ATP-bd"/>
</dbReference>
<dbReference type="InterPro" id="IPR003593">
    <property type="entry name" value="AAA+_ATPase"/>
</dbReference>
<reference evidence="6 7" key="1">
    <citation type="submission" date="2020-12" db="EMBL/GenBank/DDBJ databases">
        <title>FDA dAtabase for Regulatory Grade micrObial Sequences (FDA-ARGOS): Supporting development and validation of Infectious Disease Dx tests.</title>
        <authorList>
            <person name="Sproer C."/>
            <person name="Gronow S."/>
            <person name="Severitt S."/>
            <person name="Schroder I."/>
            <person name="Tallon L."/>
            <person name="Sadzewicz L."/>
            <person name="Zhao X."/>
            <person name="Boylan J."/>
            <person name="Ott S."/>
            <person name="Bowen H."/>
            <person name="Vavikolanu K."/>
            <person name="Mehta A."/>
            <person name="Aluvathingal J."/>
            <person name="Nadendla S."/>
            <person name="Lowell S."/>
            <person name="Myers T."/>
            <person name="Yan Y."/>
            <person name="Sichtig H."/>
        </authorList>
    </citation>
    <scope>NUCLEOTIDE SEQUENCE [LARGE SCALE GENOMIC DNA]</scope>
    <source>
        <strain evidence="6 7">FDAARGOS_911</strain>
    </source>
</reference>
<evidence type="ECO:0000313" key="6">
    <source>
        <dbReference type="EMBL" id="QPS02175.1"/>
    </source>
</evidence>
<proteinExistence type="predicted"/>
<dbReference type="InterPro" id="IPR027417">
    <property type="entry name" value="P-loop_NTPase"/>
</dbReference>
<evidence type="ECO:0000259" key="4">
    <source>
        <dbReference type="PROSITE" id="PS50893"/>
    </source>
</evidence>
<evidence type="ECO:0000313" key="8">
    <source>
        <dbReference type="Proteomes" id="UP001069145"/>
    </source>
</evidence>
<dbReference type="GO" id="GO:0016887">
    <property type="term" value="F:ATP hydrolysis activity"/>
    <property type="evidence" value="ECO:0007669"/>
    <property type="project" value="InterPro"/>
</dbReference>
<reference evidence="5" key="2">
    <citation type="submission" date="2022-09" db="EMBL/GenBank/DDBJ databases">
        <title>Aerococcus urinae taxonomy study.</title>
        <authorList>
            <person name="Christensen J."/>
            <person name="Senneby E."/>
        </authorList>
    </citation>
    <scope>NUCLEOTIDE SEQUENCE</scope>
    <source>
        <strain evidence="5">NLD-066-U95</strain>
    </source>
</reference>
<keyword evidence="8" id="KW-1185">Reference proteome</keyword>
<dbReference type="CDD" id="cd03230">
    <property type="entry name" value="ABC_DR_subfamily_A"/>
    <property type="match status" value="1"/>
</dbReference>
<dbReference type="Proteomes" id="UP001069145">
    <property type="component" value="Unassembled WGS sequence"/>
</dbReference>
<protein>
    <submittedName>
        <fullName evidence="6">ABC transporter ATP-binding protein</fullName>
    </submittedName>
</protein>
<evidence type="ECO:0000313" key="5">
    <source>
        <dbReference type="EMBL" id="MCY3053868.1"/>
    </source>
</evidence>
<evidence type="ECO:0000256" key="1">
    <source>
        <dbReference type="ARBA" id="ARBA00022448"/>
    </source>
</evidence>
<sequence length="246" mass="27538">MTLSVEHLSGGYSNYTVLHDLNFSVHAGEIVGLIGLNGAGKSTTIKHILGLLKPSAGEILVNGHSLAEDSQAYRQALSYIPEQPILYPELTLREHIQIIALAYHIDPDQAMANAKPLLERFRLTERLDWLPIHFSKGMKQKVMIVCAMLVDTMLYIIDEPFVGLDPLGIDDFTQLLLKKRQAGAAILMSTHILSSAEHYCDRFIFLHEGQIKAQGTLHEIRQRFNKADASLDELYVDLVRGQSHDL</sequence>
<accession>A0A120I9W1</accession>
<evidence type="ECO:0000256" key="3">
    <source>
        <dbReference type="ARBA" id="ARBA00022840"/>
    </source>
</evidence>
<dbReference type="GeneID" id="35766919"/>
<dbReference type="EMBL" id="JAOTML010000009">
    <property type="protein sequence ID" value="MCY3053868.1"/>
    <property type="molecule type" value="Genomic_DNA"/>
</dbReference>